<name>A0A2U1KDT0_ARTAN</name>
<dbReference type="GO" id="GO:0003676">
    <property type="term" value="F:nucleic acid binding"/>
    <property type="evidence" value="ECO:0007669"/>
    <property type="project" value="InterPro"/>
</dbReference>
<dbReference type="STRING" id="35608.A0A2U1KDT0"/>
<dbReference type="OrthoDB" id="1752183at2759"/>
<protein>
    <recommendedName>
        <fullName evidence="4">RNase H type-1 domain-containing protein</fullName>
    </recommendedName>
</protein>
<reference evidence="2 3" key="1">
    <citation type="journal article" date="2018" name="Mol. Plant">
        <title>The genome of Artemisia annua provides insight into the evolution of Asteraceae family and artemisinin biosynthesis.</title>
        <authorList>
            <person name="Shen Q."/>
            <person name="Zhang L."/>
            <person name="Liao Z."/>
            <person name="Wang S."/>
            <person name="Yan T."/>
            <person name="Shi P."/>
            <person name="Liu M."/>
            <person name="Fu X."/>
            <person name="Pan Q."/>
            <person name="Wang Y."/>
            <person name="Lv Z."/>
            <person name="Lu X."/>
            <person name="Zhang F."/>
            <person name="Jiang W."/>
            <person name="Ma Y."/>
            <person name="Chen M."/>
            <person name="Hao X."/>
            <person name="Li L."/>
            <person name="Tang Y."/>
            <person name="Lv G."/>
            <person name="Zhou Y."/>
            <person name="Sun X."/>
            <person name="Brodelius P.E."/>
            <person name="Rose J.K.C."/>
            <person name="Tang K."/>
        </authorList>
    </citation>
    <scope>NUCLEOTIDE SEQUENCE [LARGE SCALE GENOMIC DNA]</scope>
    <source>
        <strain evidence="3">cv. Huhao1</strain>
        <tissue evidence="2">Leaf</tissue>
    </source>
</reference>
<sequence length="115" mass="12868">MLSSWPCLKGVELIDSLQLQNATLETDSLFAFDILEKPDLYTKGPKLRAKLSECHTLIKKNGITLSSITSVENKFTHFLAKLAMEDVDDEYEDVLDPPPGIETLMKADISNTTHE</sequence>
<dbReference type="Gene3D" id="3.30.420.10">
    <property type="entry name" value="Ribonuclease H-like superfamily/Ribonuclease H"/>
    <property type="match status" value="1"/>
</dbReference>
<gene>
    <name evidence="2" type="ORF">CTI12_AA614240</name>
</gene>
<dbReference type="Proteomes" id="UP000245207">
    <property type="component" value="Unassembled WGS sequence"/>
</dbReference>
<dbReference type="AlphaFoldDB" id="A0A2U1KDT0"/>
<proteinExistence type="predicted"/>
<keyword evidence="3" id="KW-1185">Reference proteome</keyword>
<organism evidence="2 3">
    <name type="scientific">Artemisia annua</name>
    <name type="common">Sweet wormwood</name>
    <dbReference type="NCBI Taxonomy" id="35608"/>
    <lineage>
        <taxon>Eukaryota</taxon>
        <taxon>Viridiplantae</taxon>
        <taxon>Streptophyta</taxon>
        <taxon>Embryophyta</taxon>
        <taxon>Tracheophyta</taxon>
        <taxon>Spermatophyta</taxon>
        <taxon>Magnoliopsida</taxon>
        <taxon>eudicotyledons</taxon>
        <taxon>Gunneridae</taxon>
        <taxon>Pentapetalae</taxon>
        <taxon>asterids</taxon>
        <taxon>campanulids</taxon>
        <taxon>Asterales</taxon>
        <taxon>Asteraceae</taxon>
        <taxon>Asteroideae</taxon>
        <taxon>Anthemideae</taxon>
        <taxon>Artemisiinae</taxon>
        <taxon>Artemisia</taxon>
    </lineage>
</organism>
<accession>A0A2U1KDT0</accession>
<comment type="caution">
    <text evidence="2">The sequence shown here is derived from an EMBL/GenBank/DDBJ whole genome shotgun (WGS) entry which is preliminary data.</text>
</comment>
<dbReference type="EMBL" id="PKPP01021126">
    <property type="protein sequence ID" value="PWA34929.1"/>
    <property type="molecule type" value="Genomic_DNA"/>
</dbReference>
<evidence type="ECO:0008006" key="4">
    <source>
        <dbReference type="Google" id="ProtNLM"/>
    </source>
</evidence>
<evidence type="ECO:0000256" key="1">
    <source>
        <dbReference type="SAM" id="MobiDB-lite"/>
    </source>
</evidence>
<feature type="region of interest" description="Disordered" evidence="1">
    <location>
        <begin position="93"/>
        <end position="115"/>
    </location>
</feature>
<dbReference type="InterPro" id="IPR036397">
    <property type="entry name" value="RNaseH_sf"/>
</dbReference>
<evidence type="ECO:0000313" key="3">
    <source>
        <dbReference type="Proteomes" id="UP000245207"/>
    </source>
</evidence>
<evidence type="ECO:0000313" key="2">
    <source>
        <dbReference type="EMBL" id="PWA34929.1"/>
    </source>
</evidence>